<dbReference type="AlphaFoldDB" id="A0A1Y2FUA4"/>
<protein>
    <submittedName>
        <fullName evidence="1">Uncharacterized protein</fullName>
    </submittedName>
</protein>
<name>A0A1Y2FUA4_PROLT</name>
<comment type="caution">
    <text evidence="1">The sequence shown here is derived from an EMBL/GenBank/DDBJ whole genome shotgun (WGS) entry which is preliminary data.</text>
</comment>
<reference evidence="1 2" key="1">
    <citation type="submission" date="2016-07" db="EMBL/GenBank/DDBJ databases">
        <title>Pervasive Adenine N6-methylation of Active Genes in Fungi.</title>
        <authorList>
            <consortium name="DOE Joint Genome Institute"/>
            <person name="Mondo S.J."/>
            <person name="Dannebaum R.O."/>
            <person name="Kuo R.C."/>
            <person name="Labutti K."/>
            <person name="Haridas S."/>
            <person name="Kuo A."/>
            <person name="Salamov A."/>
            <person name="Ahrendt S.R."/>
            <person name="Lipzen A."/>
            <person name="Sullivan W."/>
            <person name="Andreopoulos W.B."/>
            <person name="Clum A."/>
            <person name="Lindquist E."/>
            <person name="Daum C."/>
            <person name="Ramamoorthy G.K."/>
            <person name="Gryganskyi A."/>
            <person name="Culley D."/>
            <person name="Magnuson J.K."/>
            <person name="James T.Y."/>
            <person name="O'Malley M.A."/>
            <person name="Stajich J.E."/>
            <person name="Spatafora J.W."/>
            <person name="Visel A."/>
            <person name="Grigoriev I.V."/>
        </authorList>
    </citation>
    <scope>NUCLEOTIDE SEQUENCE [LARGE SCALE GENOMIC DNA]</scope>
    <source>
        <strain evidence="1 2">12-1054</strain>
    </source>
</reference>
<organism evidence="1 2">
    <name type="scientific">Protomyces lactucae-debilis</name>
    <dbReference type="NCBI Taxonomy" id="2754530"/>
    <lineage>
        <taxon>Eukaryota</taxon>
        <taxon>Fungi</taxon>
        <taxon>Dikarya</taxon>
        <taxon>Ascomycota</taxon>
        <taxon>Taphrinomycotina</taxon>
        <taxon>Taphrinomycetes</taxon>
        <taxon>Taphrinales</taxon>
        <taxon>Protomycetaceae</taxon>
        <taxon>Protomyces</taxon>
    </lineage>
</organism>
<accession>A0A1Y2FUA4</accession>
<dbReference type="RefSeq" id="XP_040727632.1">
    <property type="nucleotide sequence ID" value="XM_040868508.1"/>
</dbReference>
<dbReference type="EMBL" id="MCFI01000002">
    <property type="protein sequence ID" value="ORY86776.1"/>
    <property type="molecule type" value="Genomic_DNA"/>
</dbReference>
<sequence length="203" mass="23639">MLYNKVSRLVGLLVLYLWLVDAKGIVWFWNIGKDCNQLPIIASRIIEANSKEDCIKIYQKFRRLSELDGTGGVLQLDDITLFKIVQDYSTNGWQCFNTNRDKPWLWPYYDHEEGPNFDKYIIFDKAAKECQIPTAGIILWRNKCNMEDSPAGSADYYPFPALLPHNANVDIPFTYQGTRKIRVQADYPVADKLKLKRHLQCKR</sequence>
<gene>
    <name evidence="1" type="ORF">BCR37DRAFT_376015</name>
</gene>
<proteinExistence type="predicted"/>
<evidence type="ECO:0000313" key="2">
    <source>
        <dbReference type="Proteomes" id="UP000193685"/>
    </source>
</evidence>
<dbReference type="Proteomes" id="UP000193685">
    <property type="component" value="Unassembled WGS sequence"/>
</dbReference>
<evidence type="ECO:0000313" key="1">
    <source>
        <dbReference type="EMBL" id="ORY86776.1"/>
    </source>
</evidence>
<keyword evidence="2" id="KW-1185">Reference proteome</keyword>
<dbReference type="GeneID" id="63785107"/>